<accession>A0A2N5V5B2</accession>
<comment type="caution">
    <text evidence="2">The sequence shown here is derived from an EMBL/GenBank/DDBJ whole genome shotgun (WGS) entry which is preliminary data.</text>
</comment>
<evidence type="ECO:0000256" key="1">
    <source>
        <dbReference type="SAM" id="MobiDB-lite"/>
    </source>
</evidence>
<protein>
    <submittedName>
        <fullName evidence="2">Uncharacterized protein</fullName>
    </submittedName>
</protein>
<feature type="region of interest" description="Disordered" evidence="1">
    <location>
        <begin position="49"/>
        <end position="73"/>
    </location>
</feature>
<dbReference type="Proteomes" id="UP000235388">
    <property type="component" value="Unassembled WGS sequence"/>
</dbReference>
<sequence length="138" mass="15923">MSPRAAPILSFEQQTSSWKNLLKAVSIYSRNKTEALTSELIERIKELDGPEKRQPRLTENHTKKEAEEEGDYEESVQETVRFLDTCWELIRCEEDVVELFHVGLNQQALKLTGHGLANIGVKWWLQKTGRLKKLSSKL</sequence>
<gene>
    <name evidence="2" type="ORF">PCANC_11315</name>
</gene>
<dbReference type="EMBL" id="PGCJ01000130">
    <property type="protein sequence ID" value="PLW45187.1"/>
    <property type="molecule type" value="Genomic_DNA"/>
</dbReference>
<keyword evidence="3" id="KW-1185">Reference proteome</keyword>
<evidence type="ECO:0000313" key="2">
    <source>
        <dbReference type="EMBL" id="PLW45187.1"/>
    </source>
</evidence>
<proteinExistence type="predicted"/>
<dbReference type="STRING" id="200324.A0A2N5V5B2"/>
<dbReference type="AlphaFoldDB" id="A0A2N5V5B2"/>
<reference evidence="2 3" key="1">
    <citation type="submission" date="2017-11" db="EMBL/GenBank/DDBJ databases">
        <title>De novo assembly and phasing of dikaryotic genomes from two isolates of Puccinia coronata f. sp. avenae, the causal agent of oat crown rust.</title>
        <authorList>
            <person name="Miller M.E."/>
            <person name="Zhang Y."/>
            <person name="Omidvar V."/>
            <person name="Sperschneider J."/>
            <person name="Schwessinger B."/>
            <person name="Raley C."/>
            <person name="Palmer J.M."/>
            <person name="Garnica D."/>
            <person name="Upadhyaya N."/>
            <person name="Rathjen J."/>
            <person name="Taylor J.M."/>
            <person name="Park R.F."/>
            <person name="Dodds P.N."/>
            <person name="Hirsch C.D."/>
            <person name="Kianian S.F."/>
            <person name="Figueroa M."/>
        </authorList>
    </citation>
    <scope>NUCLEOTIDE SEQUENCE [LARGE SCALE GENOMIC DNA]</scope>
    <source>
        <strain evidence="2">12NC29</strain>
    </source>
</reference>
<name>A0A2N5V5B2_9BASI</name>
<organism evidence="2 3">
    <name type="scientific">Puccinia coronata f. sp. avenae</name>
    <dbReference type="NCBI Taxonomy" id="200324"/>
    <lineage>
        <taxon>Eukaryota</taxon>
        <taxon>Fungi</taxon>
        <taxon>Dikarya</taxon>
        <taxon>Basidiomycota</taxon>
        <taxon>Pucciniomycotina</taxon>
        <taxon>Pucciniomycetes</taxon>
        <taxon>Pucciniales</taxon>
        <taxon>Pucciniaceae</taxon>
        <taxon>Puccinia</taxon>
    </lineage>
</organism>
<evidence type="ECO:0000313" key="3">
    <source>
        <dbReference type="Proteomes" id="UP000235388"/>
    </source>
</evidence>
<feature type="compositionally biased region" description="Basic and acidic residues" evidence="1">
    <location>
        <begin position="49"/>
        <end position="66"/>
    </location>
</feature>